<proteinExistence type="predicted"/>
<accession>A0A0E9XJY8</accession>
<protein>
    <submittedName>
        <fullName evidence="1">Uncharacterized protein</fullName>
    </submittedName>
</protein>
<name>A0A0E9XJY8_ANGAN</name>
<reference evidence="1" key="2">
    <citation type="journal article" date="2015" name="Fish Shellfish Immunol.">
        <title>Early steps in the European eel (Anguilla anguilla)-Vibrio vulnificus interaction in the gills: Role of the RtxA13 toxin.</title>
        <authorList>
            <person name="Callol A."/>
            <person name="Pajuelo D."/>
            <person name="Ebbesson L."/>
            <person name="Teles M."/>
            <person name="MacKenzie S."/>
            <person name="Amaro C."/>
        </authorList>
    </citation>
    <scope>NUCLEOTIDE SEQUENCE</scope>
</reference>
<organism evidence="1">
    <name type="scientific">Anguilla anguilla</name>
    <name type="common">European freshwater eel</name>
    <name type="synonym">Muraena anguilla</name>
    <dbReference type="NCBI Taxonomy" id="7936"/>
    <lineage>
        <taxon>Eukaryota</taxon>
        <taxon>Metazoa</taxon>
        <taxon>Chordata</taxon>
        <taxon>Craniata</taxon>
        <taxon>Vertebrata</taxon>
        <taxon>Euteleostomi</taxon>
        <taxon>Actinopterygii</taxon>
        <taxon>Neopterygii</taxon>
        <taxon>Teleostei</taxon>
        <taxon>Anguilliformes</taxon>
        <taxon>Anguillidae</taxon>
        <taxon>Anguilla</taxon>
    </lineage>
</organism>
<sequence>MPNYFFCHPFTDAVFCSRSITDKCPFMQRKL</sequence>
<dbReference type="AlphaFoldDB" id="A0A0E9XJY8"/>
<evidence type="ECO:0000313" key="1">
    <source>
        <dbReference type="EMBL" id="JAI03048.1"/>
    </source>
</evidence>
<reference evidence="1" key="1">
    <citation type="submission" date="2014-11" db="EMBL/GenBank/DDBJ databases">
        <authorList>
            <person name="Amaro Gonzalez C."/>
        </authorList>
    </citation>
    <scope>NUCLEOTIDE SEQUENCE</scope>
</reference>
<dbReference type="EMBL" id="GBXM01005530">
    <property type="protein sequence ID" value="JAI03048.1"/>
    <property type="molecule type" value="Transcribed_RNA"/>
</dbReference>